<proteinExistence type="inferred from homology"/>
<dbReference type="Gene3D" id="1.10.600.10">
    <property type="entry name" value="Farnesyl Diphosphate Synthase"/>
    <property type="match status" value="1"/>
</dbReference>
<keyword evidence="6" id="KW-0414">Isoprene biosynthesis</keyword>
<comment type="caution">
    <text evidence="8">The sequence shown here is derived from an EMBL/GenBank/DDBJ whole genome shotgun (WGS) entry which is preliminary data.</text>
</comment>
<dbReference type="SUPFAM" id="SSF48576">
    <property type="entry name" value="Terpenoid synthases"/>
    <property type="match status" value="1"/>
</dbReference>
<comment type="similarity">
    <text evidence="2 7">Belongs to the FPP/GGPP synthase family.</text>
</comment>
<dbReference type="CDD" id="cd00685">
    <property type="entry name" value="Trans_IPPS_HT"/>
    <property type="match status" value="1"/>
</dbReference>
<evidence type="ECO:0000256" key="4">
    <source>
        <dbReference type="ARBA" id="ARBA00022723"/>
    </source>
</evidence>
<evidence type="ECO:0000256" key="2">
    <source>
        <dbReference type="ARBA" id="ARBA00006706"/>
    </source>
</evidence>
<evidence type="ECO:0000313" key="8">
    <source>
        <dbReference type="EMBL" id="KXX63801.1"/>
    </source>
</evidence>
<reference evidence="8 9" key="1">
    <citation type="submission" date="2016-02" db="EMBL/GenBank/DDBJ databases">
        <title>Genome sequence of Marichromatium gracile YL-28, a purple sulfur bacterium.</title>
        <authorList>
            <person name="Zhao C."/>
            <person name="Hong X."/>
            <person name="Chen S."/>
            <person name="Yang S."/>
        </authorList>
    </citation>
    <scope>NUCLEOTIDE SEQUENCE [LARGE SCALE GENOMIC DNA]</scope>
    <source>
        <strain evidence="8 9">YL28</strain>
    </source>
</reference>
<sequence length="299" mass="31823">MTETNLDAFRSRYQARVENTLEQLLPSTSVEPARLHEALRYTVLGGGKRIRPLLTYAAGEALAIDPALLDQPACAVELIHAYSLIHDDLPAMDDDDLRRGQPTCHRAYDEATAILAGDALQTIAFQALAEAPGLSAESRVGMVAALARASGSRGMVGGQALDLAAEGEGTQLDVAMLEHIHIHKTGALIRASVQMALLAHSDATDDQRERLDRYAKCIGLAFQIQDDVLDVEGDTALIGKTAGRDQVLEKATYPSLVGLAQAKAMARELTDEALSAISIFGARAAALTAIAEGLSTRRS</sequence>
<evidence type="ECO:0000256" key="5">
    <source>
        <dbReference type="ARBA" id="ARBA00022842"/>
    </source>
</evidence>
<accession>A0ABR5VDM2</accession>
<dbReference type="InterPro" id="IPR053378">
    <property type="entry name" value="Prenyl_diphosphate_synthase"/>
</dbReference>
<dbReference type="InterPro" id="IPR008949">
    <property type="entry name" value="Isoprenoid_synthase_dom_sf"/>
</dbReference>
<name>A0ABR5VDM2_MARGR</name>
<keyword evidence="3 7" id="KW-0808">Transferase</keyword>
<gene>
    <name evidence="8" type="ORF">AY586_03760</name>
</gene>
<keyword evidence="5" id="KW-0460">Magnesium</keyword>
<evidence type="ECO:0000256" key="1">
    <source>
        <dbReference type="ARBA" id="ARBA00001946"/>
    </source>
</evidence>
<dbReference type="PROSITE" id="PS00723">
    <property type="entry name" value="POLYPRENYL_SYNTHASE_1"/>
    <property type="match status" value="1"/>
</dbReference>
<keyword evidence="9" id="KW-1185">Reference proteome</keyword>
<comment type="cofactor">
    <cofactor evidence="1">
        <name>Mg(2+)</name>
        <dbReference type="ChEBI" id="CHEBI:18420"/>
    </cofactor>
</comment>
<dbReference type="NCBIfam" id="NF007877">
    <property type="entry name" value="PRK10581.1"/>
    <property type="match status" value="1"/>
</dbReference>
<evidence type="ECO:0000256" key="6">
    <source>
        <dbReference type="ARBA" id="ARBA00023229"/>
    </source>
</evidence>
<dbReference type="SFLD" id="SFLDG01017">
    <property type="entry name" value="Polyprenyl_Transferase_Like"/>
    <property type="match status" value="1"/>
</dbReference>
<dbReference type="Pfam" id="PF00348">
    <property type="entry name" value="polyprenyl_synt"/>
    <property type="match status" value="1"/>
</dbReference>
<evidence type="ECO:0000256" key="3">
    <source>
        <dbReference type="ARBA" id="ARBA00022679"/>
    </source>
</evidence>
<dbReference type="EMBL" id="LSYU01000077">
    <property type="protein sequence ID" value="KXX63801.1"/>
    <property type="molecule type" value="Genomic_DNA"/>
</dbReference>
<dbReference type="PANTHER" id="PTHR43281:SF1">
    <property type="entry name" value="FARNESYL DIPHOSPHATE SYNTHASE"/>
    <property type="match status" value="1"/>
</dbReference>
<dbReference type="PROSITE" id="PS00444">
    <property type="entry name" value="POLYPRENYL_SYNTHASE_2"/>
    <property type="match status" value="1"/>
</dbReference>
<keyword evidence="4" id="KW-0479">Metal-binding</keyword>
<evidence type="ECO:0000256" key="7">
    <source>
        <dbReference type="RuleBase" id="RU004466"/>
    </source>
</evidence>
<dbReference type="RefSeq" id="WP_062276651.1">
    <property type="nucleotide sequence ID" value="NZ_LSYU01000077.1"/>
</dbReference>
<protein>
    <submittedName>
        <fullName evidence="8">Geranyl transferase</fullName>
    </submittedName>
</protein>
<evidence type="ECO:0000313" key="9">
    <source>
        <dbReference type="Proteomes" id="UP000075766"/>
    </source>
</evidence>
<organism evidence="8 9">
    <name type="scientific">Marichromatium gracile</name>
    <name type="common">Chromatium gracile</name>
    <dbReference type="NCBI Taxonomy" id="1048"/>
    <lineage>
        <taxon>Bacteria</taxon>
        <taxon>Pseudomonadati</taxon>
        <taxon>Pseudomonadota</taxon>
        <taxon>Gammaproteobacteria</taxon>
        <taxon>Chromatiales</taxon>
        <taxon>Chromatiaceae</taxon>
        <taxon>Marichromatium</taxon>
    </lineage>
</organism>
<dbReference type="GO" id="GO:0016740">
    <property type="term" value="F:transferase activity"/>
    <property type="evidence" value="ECO:0007669"/>
    <property type="project" value="UniProtKB-KW"/>
</dbReference>
<dbReference type="InterPro" id="IPR033749">
    <property type="entry name" value="Polyprenyl_synt_CS"/>
</dbReference>
<dbReference type="InterPro" id="IPR000092">
    <property type="entry name" value="Polyprenyl_synt"/>
</dbReference>
<dbReference type="SFLD" id="SFLDS00005">
    <property type="entry name" value="Isoprenoid_Synthase_Type_I"/>
    <property type="match status" value="1"/>
</dbReference>
<dbReference type="Proteomes" id="UP000075766">
    <property type="component" value="Unassembled WGS sequence"/>
</dbReference>
<dbReference type="NCBIfam" id="NF045485">
    <property type="entry name" value="FPPsyn"/>
    <property type="match status" value="1"/>
</dbReference>
<dbReference type="PANTHER" id="PTHR43281">
    <property type="entry name" value="FARNESYL DIPHOSPHATE SYNTHASE"/>
    <property type="match status" value="1"/>
</dbReference>